<evidence type="ECO:0000256" key="1">
    <source>
        <dbReference type="ARBA" id="ARBA00004442"/>
    </source>
</evidence>
<dbReference type="PRINTS" id="PR01021">
    <property type="entry name" value="OMPADOMAIN"/>
</dbReference>
<comment type="subcellular location">
    <subcellularLocation>
        <location evidence="1">Cell outer membrane</location>
    </subcellularLocation>
</comment>
<feature type="domain" description="OmpA-like" evidence="6">
    <location>
        <begin position="50"/>
        <end position="165"/>
    </location>
</feature>
<keyword evidence="3" id="KW-0998">Cell outer membrane</keyword>
<name>A0A1G8Q1D6_9GAMM</name>
<dbReference type="InterPro" id="IPR036737">
    <property type="entry name" value="OmpA-like_sf"/>
</dbReference>
<keyword evidence="5" id="KW-0732">Signal</keyword>
<dbReference type="Pfam" id="PF00691">
    <property type="entry name" value="OmpA"/>
    <property type="match status" value="1"/>
</dbReference>
<organism evidence="7 8">
    <name type="scientific">Ferrimonas sediminum</name>
    <dbReference type="NCBI Taxonomy" id="718193"/>
    <lineage>
        <taxon>Bacteria</taxon>
        <taxon>Pseudomonadati</taxon>
        <taxon>Pseudomonadota</taxon>
        <taxon>Gammaproteobacteria</taxon>
        <taxon>Alteromonadales</taxon>
        <taxon>Ferrimonadaceae</taxon>
        <taxon>Ferrimonas</taxon>
    </lineage>
</organism>
<reference evidence="8" key="1">
    <citation type="submission" date="2016-10" db="EMBL/GenBank/DDBJ databases">
        <authorList>
            <person name="Varghese N."/>
            <person name="Submissions S."/>
        </authorList>
    </citation>
    <scope>NUCLEOTIDE SEQUENCE [LARGE SCALE GENOMIC DNA]</scope>
    <source>
        <strain evidence="8">DSM 23317</strain>
    </source>
</reference>
<evidence type="ECO:0000259" key="6">
    <source>
        <dbReference type="PROSITE" id="PS51123"/>
    </source>
</evidence>
<gene>
    <name evidence="7" type="ORF">SAMN04488540_104151</name>
</gene>
<feature type="chain" id="PRO_5011735842" evidence="5">
    <location>
        <begin position="21"/>
        <end position="172"/>
    </location>
</feature>
<evidence type="ECO:0000313" key="7">
    <source>
        <dbReference type="EMBL" id="SDI98275.1"/>
    </source>
</evidence>
<dbReference type="InterPro" id="IPR006665">
    <property type="entry name" value="OmpA-like"/>
</dbReference>
<dbReference type="GO" id="GO:0009279">
    <property type="term" value="C:cell outer membrane"/>
    <property type="evidence" value="ECO:0007669"/>
    <property type="project" value="UniProtKB-SubCell"/>
</dbReference>
<keyword evidence="8" id="KW-1185">Reference proteome</keyword>
<dbReference type="InterPro" id="IPR050330">
    <property type="entry name" value="Bact_OuterMem_StrucFunc"/>
</dbReference>
<dbReference type="InterPro" id="IPR006664">
    <property type="entry name" value="OMP_bac"/>
</dbReference>
<dbReference type="PROSITE" id="PS51123">
    <property type="entry name" value="OMPA_2"/>
    <property type="match status" value="1"/>
</dbReference>
<evidence type="ECO:0000313" key="8">
    <source>
        <dbReference type="Proteomes" id="UP000199527"/>
    </source>
</evidence>
<accession>A0A1G8Q1D6</accession>
<evidence type="ECO:0000256" key="3">
    <source>
        <dbReference type="ARBA" id="ARBA00023237"/>
    </source>
</evidence>
<feature type="signal peptide" evidence="5">
    <location>
        <begin position="1"/>
        <end position="20"/>
    </location>
</feature>
<keyword evidence="2 4" id="KW-0472">Membrane</keyword>
<dbReference type="CDD" id="cd07185">
    <property type="entry name" value="OmpA_C-like"/>
    <property type="match status" value="1"/>
</dbReference>
<dbReference type="AlphaFoldDB" id="A0A1G8Q1D6"/>
<dbReference type="RefSeq" id="WP_176819217.1">
    <property type="nucleotide sequence ID" value="NZ_FNEM01000004.1"/>
</dbReference>
<evidence type="ECO:0000256" key="4">
    <source>
        <dbReference type="PROSITE-ProRule" id="PRU00473"/>
    </source>
</evidence>
<dbReference type="PANTHER" id="PTHR30329">
    <property type="entry name" value="STATOR ELEMENT OF FLAGELLAR MOTOR COMPLEX"/>
    <property type="match status" value="1"/>
</dbReference>
<evidence type="ECO:0000256" key="5">
    <source>
        <dbReference type="SAM" id="SignalP"/>
    </source>
</evidence>
<proteinExistence type="predicted"/>
<dbReference type="Gene3D" id="3.30.1330.60">
    <property type="entry name" value="OmpA-like domain"/>
    <property type="match status" value="1"/>
</dbReference>
<evidence type="ECO:0000256" key="2">
    <source>
        <dbReference type="ARBA" id="ARBA00023136"/>
    </source>
</evidence>
<dbReference type="EMBL" id="FNEM01000004">
    <property type="protein sequence ID" value="SDI98275.1"/>
    <property type="molecule type" value="Genomic_DNA"/>
</dbReference>
<dbReference type="PANTHER" id="PTHR30329:SF21">
    <property type="entry name" value="LIPOPROTEIN YIAD-RELATED"/>
    <property type="match status" value="1"/>
</dbReference>
<protein>
    <submittedName>
        <fullName evidence="7">OmpA-OmpF porin, OOP family</fullName>
    </submittedName>
</protein>
<sequence>MTINFKYLCFGLVLSAGAWAADRDDDGIPDGKDACPRQPATLGSGNGCPSDAVSADRILVLLFDSQSSRLSDAQLQKLEPWLAKWQGHELLIKGHADERGSGDINQALSLARANEVANVLALRYSISRRRLTLHALGETDPASQLETESGLAENRRVEVVARPIRLQLVKGE</sequence>
<dbReference type="SUPFAM" id="SSF103088">
    <property type="entry name" value="OmpA-like"/>
    <property type="match status" value="1"/>
</dbReference>
<dbReference type="Proteomes" id="UP000199527">
    <property type="component" value="Unassembled WGS sequence"/>
</dbReference>